<proteinExistence type="predicted"/>
<accession>W7J6D5</accession>
<dbReference type="RefSeq" id="WP_035277702.1">
    <property type="nucleotide sequence ID" value="NZ_AYXG01000004.1"/>
</dbReference>
<feature type="compositionally biased region" description="Basic and acidic residues" evidence="1">
    <location>
        <begin position="28"/>
        <end position="72"/>
    </location>
</feature>
<evidence type="ECO:0000313" key="2">
    <source>
        <dbReference type="EMBL" id="EWC64552.1"/>
    </source>
</evidence>
<keyword evidence="3" id="KW-1185">Reference proteome</keyword>
<evidence type="ECO:0000313" key="3">
    <source>
        <dbReference type="Proteomes" id="UP000019277"/>
    </source>
</evidence>
<protein>
    <submittedName>
        <fullName evidence="2">Uncharacterized protein</fullName>
    </submittedName>
</protein>
<sequence>MSTTTHAGAISRTDLDQALREITHLLDQAREAGGDSDPDGEHRALRTARAKLDDLDQQLGDRMDKLAEDHSHRPNFGTDG</sequence>
<reference evidence="2 3" key="1">
    <citation type="journal article" date="2014" name="Genome Announc.">
        <title>Draft Genome Sequence of the Antitrypanosomally Active Sponge-Associated Bacterium Actinokineospora sp. Strain EG49.</title>
        <authorList>
            <person name="Harjes J."/>
            <person name="Ryu T."/>
            <person name="Abdelmohsen U.R."/>
            <person name="Moitinho-Silva L."/>
            <person name="Horn H."/>
            <person name="Ravasi T."/>
            <person name="Hentschel U."/>
        </authorList>
    </citation>
    <scope>NUCLEOTIDE SEQUENCE [LARGE SCALE GENOMIC DNA]</scope>
    <source>
        <strain evidence="2 3">EG49</strain>
    </source>
</reference>
<dbReference type="AlphaFoldDB" id="W7J6D5"/>
<gene>
    <name evidence="2" type="ORF">UO65_0159</name>
</gene>
<evidence type="ECO:0000256" key="1">
    <source>
        <dbReference type="SAM" id="MobiDB-lite"/>
    </source>
</evidence>
<comment type="caution">
    <text evidence="2">The sequence shown here is derived from an EMBL/GenBank/DDBJ whole genome shotgun (WGS) entry which is preliminary data.</text>
</comment>
<name>W7J6D5_9PSEU</name>
<dbReference type="EMBL" id="AYXG01000004">
    <property type="protein sequence ID" value="EWC64552.1"/>
    <property type="molecule type" value="Genomic_DNA"/>
</dbReference>
<dbReference type="Proteomes" id="UP000019277">
    <property type="component" value="Unassembled WGS sequence"/>
</dbReference>
<organism evidence="2 3">
    <name type="scientific">Actinokineospora spheciospongiae</name>
    <dbReference type="NCBI Taxonomy" id="909613"/>
    <lineage>
        <taxon>Bacteria</taxon>
        <taxon>Bacillati</taxon>
        <taxon>Actinomycetota</taxon>
        <taxon>Actinomycetes</taxon>
        <taxon>Pseudonocardiales</taxon>
        <taxon>Pseudonocardiaceae</taxon>
        <taxon>Actinokineospora</taxon>
    </lineage>
</organism>
<feature type="region of interest" description="Disordered" evidence="1">
    <location>
        <begin position="28"/>
        <end position="80"/>
    </location>
</feature>